<dbReference type="OrthoDB" id="5171567at2"/>
<evidence type="ECO:0000259" key="3">
    <source>
        <dbReference type="PROSITE" id="PS50011"/>
    </source>
</evidence>
<proteinExistence type="predicted"/>
<keyword evidence="2" id="KW-0472">Membrane</keyword>
<accession>A0A426V5D5</accession>
<sequence>MSNATVDLVCGPADPLPGSEQSYRLTGLLGSGGQADVYQAVRVSAGVASAPLTVKVFRPNPQDTREHQFRSWDKGDAVLMDLHSRNVGSICRRIDAFYGRAPHPAGRPPQGDPMPFQVLEYLPGHDLRQLLSQRLGRVDAARTLRSVADVMQAMHHPPVGAHPVLHMDLKPANVIIGPDGSAKVIDFTGARYYTPAHLTTIAYTRETAGPEAHQGTVGPAYDVHGFGSIAFYLVTGATARTDSPGHEQSVPWARLRRHPLLESNPRLRELLTAPLDDNPDNRPRTEELPRWIADLVAVVSRSNLPDLGVDWGRAPAAADATRRLDAPGADRTRRMDVPAPMSGVPAMPASPATQIVPQPAANSTRIMDAGANPVQEKTIAGRVRVPDQDELLARQQRPDGSFSPGRSAGPVERRGPLPRLRLATDPEEPSERELAKQDRPPLLGPPGSLAKGFELSVIGGLFSLIMWLLRVITNGLDTLQTQVLSYLFVLAVAVGLFFLIRVAGGILWGRWLHAKRKSARLAHLATGVFLFMVGIDYLGELDWDWLSFDFTWFSDLFGL</sequence>
<dbReference type="Gene3D" id="1.10.510.10">
    <property type="entry name" value="Transferase(Phosphotransferase) domain 1"/>
    <property type="match status" value="1"/>
</dbReference>
<dbReference type="PROSITE" id="PS00108">
    <property type="entry name" value="PROTEIN_KINASE_ST"/>
    <property type="match status" value="1"/>
</dbReference>
<keyword evidence="2" id="KW-0812">Transmembrane</keyword>
<dbReference type="InterPro" id="IPR011009">
    <property type="entry name" value="Kinase-like_dom_sf"/>
</dbReference>
<dbReference type="AlphaFoldDB" id="A0A426V5D5"/>
<dbReference type="InterPro" id="IPR000719">
    <property type="entry name" value="Prot_kinase_dom"/>
</dbReference>
<dbReference type="GO" id="GO:0004674">
    <property type="term" value="F:protein serine/threonine kinase activity"/>
    <property type="evidence" value="ECO:0007669"/>
    <property type="project" value="TreeGrafter"/>
</dbReference>
<feature type="transmembrane region" description="Helical" evidence="2">
    <location>
        <begin position="521"/>
        <end position="539"/>
    </location>
</feature>
<keyword evidence="5" id="KW-1185">Reference proteome</keyword>
<organism evidence="4 5">
    <name type="scientific">Glycomyces terrestris</name>
    <dbReference type="NCBI Taxonomy" id="2493553"/>
    <lineage>
        <taxon>Bacteria</taxon>
        <taxon>Bacillati</taxon>
        <taxon>Actinomycetota</taxon>
        <taxon>Actinomycetes</taxon>
        <taxon>Glycomycetales</taxon>
        <taxon>Glycomycetaceae</taxon>
        <taxon>Glycomyces</taxon>
    </lineage>
</organism>
<name>A0A426V5D5_9ACTN</name>
<dbReference type="SUPFAM" id="SSF56112">
    <property type="entry name" value="Protein kinase-like (PK-like)"/>
    <property type="match status" value="1"/>
</dbReference>
<dbReference type="GO" id="GO:0005524">
    <property type="term" value="F:ATP binding"/>
    <property type="evidence" value="ECO:0007669"/>
    <property type="project" value="InterPro"/>
</dbReference>
<evidence type="ECO:0000313" key="4">
    <source>
        <dbReference type="EMBL" id="RRS02030.1"/>
    </source>
</evidence>
<dbReference type="InterPro" id="IPR051681">
    <property type="entry name" value="Ser/Thr_Kinases-Pseudokinases"/>
</dbReference>
<dbReference type="Pfam" id="PF00069">
    <property type="entry name" value="Pkinase"/>
    <property type="match status" value="1"/>
</dbReference>
<dbReference type="PROSITE" id="PS50011">
    <property type="entry name" value="PROTEIN_KINASE_DOM"/>
    <property type="match status" value="1"/>
</dbReference>
<keyword evidence="2" id="KW-1133">Transmembrane helix</keyword>
<dbReference type="Proteomes" id="UP000277256">
    <property type="component" value="Unassembled WGS sequence"/>
</dbReference>
<feature type="region of interest" description="Disordered" evidence="1">
    <location>
        <begin position="393"/>
        <end position="443"/>
    </location>
</feature>
<dbReference type="PANTHER" id="PTHR44329">
    <property type="entry name" value="SERINE/THREONINE-PROTEIN KINASE TNNI3K-RELATED"/>
    <property type="match status" value="1"/>
</dbReference>
<evidence type="ECO:0000256" key="1">
    <source>
        <dbReference type="SAM" id="MobiDB-lite"/>
    </source>
</evidence>
<protein>
    <recommendedName>
        <fullName evidence="3">Protein kinase domain-containing protein</fullName>
    </recommendedName>
</protein>
<evidence type="ECO:0000256" key="2">
    <source>
        <dbReference type="SAM" id="Phobius"/>
    </source>
</evidence>
<comment type="caution">
    <text evidence="4">The sequence shown here is derived from an EMBL/GenBank/DDBJ whole genome shotgun (WGS) entry which is preliminary data.</text>
</comment>
<evidence type="ECO:0000313" key="5">
    <source>
        <dbReference type="Proteomes" id="UP000277256"/>
    </source>
</evidence>
<gene>
    <name evidence="4" type="ORF">EIW28_04650</name>
</gene>
<reference evidence="4 5" key="1">
    <citation type="submission" date="2018-12" db="EMBL/GenBank/DDBJ databases">
        <title>Glycomyces sp. YIM 121974 draft genome.</title>
        <authorList>
            <person name="Li Q."/>
        </authorList>
    </citation>
    <scope>NUCLEOTIDE SEQUENCE [LARGE SCALE GENOMIC DNA]</scope>
    <source>
        <strain evidence="4 5">YIM 121974</strain>
    </source>
</reference>
<dbReference type="SMART" id="SM00220">
    <property type="entry name" value="S_TKc"/>
    <property type="match status" value="1"/>
</dbReference>
<feature type="compositionally biased region" description="Basic and acidic residues" evidence="1">
    <location>
        <begin position="429"/>
        <end position="439"/>
    </location>
</feature>
<dbReference type="InterPro" id="IPR008271">
    <property type="entry name" value="Ser/Thr_kinase_AS"/>
</dbReference>
<dbReference type="RefSeq" id="WP_125246505.1">
    <property type="nucleotide sequence ID" value="NZ_RSEB01000001.1"/>
</dbReference>
<feature type="domain" description="Protein kinase" evidence="3">
    <location>
        <begin position="23"/>
        <end position="292"/>
    </location>
</feature>
<dbReference type="EMBL" id="RSEB01000001">
    <property type="protein sequence ID" value="RRS02030.1"/>
    <property type="molecule type" value="Genomic_DNA"/>
</dbReference>
<feature type="transmembrane region" description="Helical" evidence="2">
    <location>
        <begin position="484"/>
        <end position="509"/>
    </location>
</feature>